<comment type="similarity">
    <text evidence="2">Belongs to the class-A beta-lactamase family.</text>
</comment>
<evidence type="ECO:0000259" key="4">
    <source>
        <dbReference type="Pfam" id="PF13354"/>
    </source>
</evidence>
<reference evidence="5 6" key="1">
    <citation type="journal article" date="2011" name="J. Bacteriol.">
        <title>Genome sequence of 'Pedosphaera parvula' Ellin514, an aerobic Verrucomicrobial isolate from pasture soil.</title>
        <authorList>
            <person name="Kant R."/>
            <person name="van Passel M.W."/>
            <person name="Sangwan P."/>
            <person name="Palva A."/>
            <person name="Lucas S."/>
            <person name="Copeland A."/>
            <person name="Lapidus A."/>
            <person name="Glavina Del Rio T."/>
            <person name="Dalin E."/>
            <person name="Tice H."/>
            <person name="Bruce D."/>
            <person name="Goodwin L."/>
            <person name="Pitluck S."/>
            <person name="Chertkov O."/>
            <person name="Larimer F.W."/>
            <person name="Land M.L."/>
            <person name="Hauser L."/>
            <person name="Brettin T.S."/>
            <person name="Detter J.C."/>
            <person name="Han S."/>
            <person name="de Vos W.M."/>
            <person name="Janssen P.H."/>
            <person name="Smidt H."/>
        </authorList>
    </citation>
    <scope>NUCLEOTIDE SEQUENCE [LARGE SCALE GENOMIC DNA]</scope>
    <source>
        <strain evidence="5 6">Ellin514</strain>
    </source>
</reference>
<dbReference type="Proteomes" id="UP000003688">
    <property type="component" value="Unassembled WGS sequence"/>
</dbReference>
<dbReference type="InterPro" id="IPR045155">
    <property type="entry name" value="Beta-lactam_cat"/>
</dbReference>
<dbReference type="InterPro" id="IPR012338">
    <property type="entry name" value="Beta-lactam/transpept-like"/>
</dbReference>
<dbReference type="EMBL" id="ABOX02000012">
    <property type="protein sequence ID" value="EEF61037.1"/>
    <property type="molecule type" value="Genomic_DNA"/>
</dbReference>
<proteinExistence type="inferred from homology"/>
<dbReference type="EC" id="3.5.2.6" evidence="3"/>
<evidence type="ECO:0000313" key="5">
    <source>
        <dbReference type="EMBL" id="EEF61037.1"/>
    </source>
</evidence>
<dbReference type="PANTHER" id="PTHR35333">
    <property type="entry name" value="BETA-LACTAMASE"/>
    <property type="match status" value="1"/>
</dbReference>
<dbReference type="AlphaFoldDB" id="B9XGI6"/>
<dbReference type="OrthoDB" id="9772863at2"/>
<evidence type="ECO:0000256" key="3">
    <source>
        <dbReference type="ARBA" id="ARBA00012865"/>
    </source>
</evidence>
<evidence type="ECO:0000256" key="1">
    <source>
        <dbReference type="ARBA" id="ARBA00001526"/>
    </source>
</evidence>
<protein>
    <recommendedName>
        <fullName evidence="3">beta-lactamase</fullName>
        <ecNumber evidence="3">3.5.2.6</ecNumber>
    </recommendedName>
</protein>
<sequence>MQLIRTKTETQLQEIISHTRGAMGISVLDLTSNDRFDINAEMVFPQASAIKIPVLMEVYKQAHAGKFSLTDTRRIEKQDKTSGSGILFELGDGTVQMTIHDLCILMILISDNTATNLLIDLVGITNVNQTLNSLGFEQTRLQRRMMDAAASLRGDENLSTPAEGVRILELLHKGEFINRSICDDILAILKKPKPTNLTAGLPDGTVVATKPGNISGVATEWAIVYLKDRPYIVVIMENYGVEHDAPDAMKAISQTLHEYFARLSRATKYGAYVAPSVQR</sequence>
<name>B9XGI6_PEDPL</name>
<dbReference type="SUPFAM" id="SSF56601">
    <property type="entry name" value="beta-lactamase/transpeptidase-like"/>
    <property type="match status" value="1"/>
</dbReference>
<feature type="domain" description="Beta-lactamase class A catalytic" evidence="4">
    <location>
        <begin position="24"/>
        <end position="236"/>
    </location>
</feature>
<evidence type="ECO:0000313" key="6">
    <source>
        <dbReference type="Proteomes" id="UP000003688"/>
    </source>
</evidence>
<dbReference type="GO" id="GO:0046677">
    <property type="term" value="P:response to antibiotic"/>
    <property type="evidence" value="ECO:0007669"/>
    <property type="project" value="InterPro"/>
</dbReference>
<organism evidence="5 6">
    <name type="scientific">Pedosphaera parvula (strain Ellin514)</name>
    <dbReference type="NCBI Taxonomy" id="320771"/>
    <lineage>
        <taxon>Bacteria</taxon>
        <taxon>Pseudomonadati</taxon>
        <taxon>Verrucomicrobiota</taxon>
        <taxon>Pedosphaerae</taxon>
        <taxon>Pedosphaerales</taxon>
        <taxon>Pedosphaeraceae</taxon>
        <taxon>Pedosphaera</taxon>
    </lineage>
</organism>
<comment type="caution">
    <text evidence="5">The sequence shown here is derived from an EMBL/GenBank/DDBJ whole genome shotgun (WGS) entry which is preliminary data.</text>
</comment>
<accession>B9XGI6</accession>
<comment type="catalytic activity">
    <reaction evidence="1">
        <text>a beta-lactam + H2O = a substituted beta-amino acid</text>
        <dbReference type="Rhea" id="RHEA:20401"/>
        <dbReference type="ChEBI" id="CHEBI:15377"/>
        <dbReference type="ChEBI" id="CHEBI:35627"/>
        <dbReference type="ChEBI" id="CHEBI:140347"/>
        <dbReference type="EC" id="3.5.2.6"/>
    </reaction>
</comment>
<dbReference type="Gene3D" id="3.40.710.10">
    <property type="entry name" value="DD-peptidase/beta-lactamase superfamily"/>
    <property type="match status" value="1"/>
</dbReference>
<dbReference type="GO" id="GO:0030655">
    <property type="term" value="P:beta-lactam antibiotic catabolic process"/>
    <property type="evidence" value="ECO:0007669"/>
    <property type="project" value="InterPro"/>
</dbReference>
<dbReference type="Pfam" id="PF13354">
    <property type="entry name" value="Beta-lactamase2"/>
    <property type="match status" value="1"/>
</dbReference>
<keyword evidence="6" id="KW-1185">Reference proteome</keyword>
<dbReference type="InterPro" id="IPR000871">
    <property type="entry name" value="Beta-lactam_class-A"/>
</dbReference>
<dbReference type="PANTHER" id="PTHR35333:SF3">
    <property type="entry name" value="BETA-LACTAMASE-TYPE TRANSPEPTIDASE FOLD CONTAINING PROTEIN"/>
    <property type="match status" value="1"/>
</dbReference>
<dbReference type="GO" id="GO:0008800">
    <property type="term" value="F:beta-lactamase activity"/>
    <property type="evidence" value="ECO:0007669"/>
    <property type="project" value="UniProtKB-EC"/>
</dbReference>
<evidence type="ECO:0000256" key="2">
    <source>
        <dbReference type="ARBA" id="ARBA00009009"/>
    </source>
</evidence>
<dbReference type="STRING" id="320771.Cflav_PD3754"/>
<gene>
    <name evidence="5" type="ORF">Cflav_PD3754</name>
</gene>